<dbReference type="PANTHER" id="PTHR12526">
    <property type="entry name" value="GLYCOSYLTRANSFERASE"/>
    <property type="match status" value="1"/>
</dbReference>
<feature type="domain" description="Glycosyl transferase family 1" evidence="1">
    <location>
        <begin position="176"/>
        <end position="329"/>
    </location>
</feature>
<dbReference type="CDD" id="cd03801">
    <property type="entry name" value="GT4_PimA-like"/>
    <property type="match status" value="1"/>
</dbReference>
<evidence type="ECO:0000313" key="2">
    <source>
        <dbReference type="EMBL" id="TQV84229.1"/>
    </source>
</evidence>
<gene>
    <name evidence="2" type="ORF">FKG94_06110</name>
</gene>
<reference evidence="2 3" key="1">
    <citation type="submission" date="2019-06" db="EMBL/GenBank/DDBJ databases">
        <title>Whole genome sequence for Cellvibrionaceae sp. R142.</title>
        <authorList>
            <person name="Wang G."/>
        </authorList>
    </citation>
    <scope>NUCLEOTIDE SEQUENCE [LARGE SCALE GENOMIC DNA]</scope>
    <source>
        <strain evidence="2 3">R142</strain>
    </source>
</reference>
<dbReference type="AlphaFoldDB" id="A0A545U429"/>
<dbReference type="Proteomes" id="UP000319732">
    <property type="component" value="Unassembled WGS sequence"/>
</dbReference>
<proteinExistence type="predicted"/>
<evidence type="ECO:0000259" key="1">
    <source>
        <dbReference type="Pfam" id="PF00534"/>
    </source>
</evidence>
<keyword evidence="3" id="KW-1185">Reference proteome</keyword>
<dbReference type="SUPFAM" id="SSF53756">
    <property type="entry name" value="UDP-Glycosyltransferase/glycogen phosphorylase"/>
    <property type="match status" value="1"/>
</dbReference>
<dbReference type="GO" id="GO:1901135">
    <property type="term" value="P:carbohydrate derivative metabolic process"/>
    <property type="evidence" value="ECO:0007669"/>
    <property type="project" value="UniProtKB-ARBA"/>
</dbReference>
<dbReference type="OrthoDB" id="5771319at2"/>
<dbReference type="EMBL" id="VHSG01000006">
    <property type="protein sequence ID" value="TQV84229.1"/>
    <property type="molecule type" value="Genomic_DNA"/>
</dbReference>
<dbReference type="Gene3D" id="3.40.50.2000">
    <property type="entry name" value="Glycogen Phosphorylase B"/>
    <property type="match status" value="2"/>
</dbReference>
<dbReference type="GO" id="GO:0016757">
    <property type="term" value="F:glycosyltransferase activity"/>
    <property type="evidence" value="ECO:0007669"/>
    <property type="project" value="InterPro"/>
</dbReference>
<dbReference type="Pfam" id="PF00534">
    <property type="entry name" value="Glycos_transf_1"/>
    <property type="match status" value="1"/>
</dbReference>
<dbReference type="InterPro" id="IPR001296">
    <property type="entry name" value="Glyco_trans_1"/>
</dbReference>
<organism evidence="2 3">
    <name type="scientific">Exilibacterium tricleocarpae</name>
    <dbReference type="NCBI Taxonomy" id="2591008"/>
    <lineage>
        <taxon>Bacteria</taxon>
        <taxon>Pseudomonadati</taxon>
        <taxon>Pseudomonadota</taxon>
        <taxon>Gammaproteobacteria</taxon>
        <taxon>Cellvibrionales</taxon>
        <taxon>Cellvibrionaceae</taxon>
        <taxon>Exilibacterium</taxon>
    </lineage>
</organism>
<keyword evidence="2" id="KW-0808">Transferase</keyword>
<accession>A0A545U429</accession>
<comment type="caution">
    <text evidence="2">The sequence shown here is derived from an EMBL/GenBank/DDBJ whole genome shotgun (WGS) entry which is preliminary data.</text>
</comment>
<evidence type="ECO:0000313" key="3">
    <source>
        <dbReference type="Proteomes" id="UP000319732"/>
    </source>
</evidence>
<sequence length="393" mass="45502">MQKKILVDGLSALTDGNVALYYRLKRYGFDHLLAYRSADRLPSPALQVRTKKFSANYFIEFFQFVFLLIKEKPDLVEFYLHQFGRLGVLFEILKIGSCLFFRTPITVICTGRELLDFGRSRFLKDLSVKLALRCSKRFQIKESYMLSKLDEFDIVPREKAKFIHNGVFEGLSKCQFKKSKDQKVVLFFNSFKVWRNVDLLAEAALELVRRRNDVVFLLVGARNRNEVDSVSNIVQRISPQDRWRVQIHQMNDNREFYYGLADLFVLPADLVWLNNSVLEAMLLEVPVLLPDVEWVDKIVADGVSGFVHEHKNLSSLVSKIDYFLDIDKQSVSAIVSRAKAEVLDKFGSEKRAYLHSLFYKTVFTDYEVPCGIFEGDKVRVLSLDEIKKAVDDT</sequence>
<protein>
    <submittedName>
        <fullName evidence="2">Glycosyltransferase family 4 protein</fullName>
    </submittedName>
</protein>
<name>A0A545U429_9GAMM</name>
<dbReference type="RefSeq" id="WP_142903309.1">
    <property type="nucleotide sequence ID" value="NZ_ML660089.1"/>
</dbReference>